<feature type="compositionally biased region" description="Acidic residues" evidence="1">
    <location>
        <begin position="385"/>
        <end position="399"/>
    </location>
</feature>
<feature type="compositionally biased region" description="Basic residues" evidence="1">
    <location>
        <begin position="301"/>
        <end position="318"/>
    </location>
</feature>
<dbReference type="GO" id="GO:0016593">
    <property type="term" value="C:Cdc73/Paf1 complex"/>
    <property type="evidence" value="ECO:0007669"/>
    <property type="project" value="InterPro"/>
</dbReference>
<accession>A0AA38S727</accession>
<evidence type="ECO:0000313" key="2">
    <source>
        <dbReference type="EMBL" id="KAJ9157430.1"/>
    </source>
</evidence>
<keyword evidence="2" id="KW-0378">Hydrolase</keyword>
<evidence type="ECO:0000256" key="1">
    <source>
        <dbReference type="SAM" id="MobiDB-lite"/>
    </source>
</evidence>
<dbReference type="GO" id="GO:0032968">
    <property type="term" value="P:positive regulation of transcription elongation by RNA polymerase II"/>
    <property type="evidence" value="ECO:0007669"/>
    <property type="project" value="TreeGrafter"/>
</dbReference>
<dbReference type="PANTHER" id="PTHR23146">
    <property type="entry name" value="LEO1 PROTEIN"/>
    <property type="match status" value="1"/>
</dbReference>
<dbReference type="Pfam" id="PF04004">
    <property type="entry name" value="Leo1"/>
    <property type="match status" value="1"/>
</dbReference>
<dbReference type="GO" id="GO:0006368">
    <property type="term" value="P:transcription elongation by RNA polymerase II"/>
    <property type="evidence" value="ECO:0007669"/>
    <property type="project" value="InterPro"/>
</dbReference>
<comment type="caution">
    <text evidence="2">The sequence shown here is derived from an EMBL/GenBank/DDBJ whole genome shotgun (WGS) entry which is preliminary data.</text>
</comment>
<dbReference type="EMBL" id="JANBVO010000001">
    <property type="protein sequence ID" value="KAJ9157430.1"/>
    <property type="molecule type" value="Genomic_DNA"/>
</dbReference>
<evidence type="ECO:0000313" key="3">
    <source>
        <dbReference type="Proteomes" id="UP001174694"/>
    </source>
</evidence>
<organism evidence="2 3">
    <name type="scientific">Pleurostoma richardsiae</name>
    <dbReference type="NCBI Taxonomy" id="41990"/>
    <lineage>
        <taxon>Eukaryota</taxon>
        <taxon>Fungi</taxon>
        <taxon>Dikarya</taxon>
        <taxon>Ascomycota</taxon>
        <taxon>Pezizomycotina</taxon>
        <taxon>Sordariomycetes</taxon>
        <taxon>Sordariomycetidae</taxon>
        <taxon>Calosphaeriales</taxon>
        <taxon>Pleurostomataceae</taxon>
        <taxon>Pleurostoma</taxon>
    </lineage>
</organism>
<dbReference type="PANTHER" id="PTHR23146:SF0">
    <property type="entry name" value="RNA POLYMERASE-ASSOCIATED PROTEIN LEO1"/>
    <property type="match status" value="1"/>
</dbReference>
<feature type="compositionally biased region" description="Basic and acidic residues" evidence="1">
    <location>
        <begin position="29"/>
        <end position="47"/>
    </location>
</feature>
<dbReference type="InterPro" id="IPR007149">
    <property type="entry name" value="Leo1"/>
</dbReference>
<feature type="compositionally biased region" description="Acidic residues" evidence="1">
    <location>
        <begin position="337"/>
        <end position="373"/>
    </location>
</feature>
<dbReference type="GO" id="GO:0016787">
    <property type="term" value="F:hydrolase activity"/>
    <property type="evidence" value="ECO:0007669"/>
    <property type="project" value="UniProtKB-KW"/>
</dbReference>
<feature type="compositionally biased region" description="Basic and acidic residues" evidence="1">
    <location>
        <begin position="253"/>
        <end position="270"/>
    </location>
</feature>
<dbReference type="GO" id="GO:1990269">
    <property type="term" value="F:RNA polymerase II C-terminal domain phosphoserine binding"/>
    <property type="evidence" value="ECO:0007669"/>
    <property type="project" value="TreeGrafter"/>
</dbReference>
<reference evidence="2" key="1">
    <citation type="submission" date="2022-07" db="EMBL/GenBank/DDBJ databases">
        <title>Fungi with potential for degradation of polypropylene.</title>
        <authorList>
            <person name="Gostincar C."/>
        </authorList>
    </citation>
    <scope>NUCLEOTIDE SEQUENCE</scope>
    <source>
        <strain evidence="2">EXF-13308</strain>
    </source>
</reference>
<feature type="region of interest" description="Disordered" evidence="1">
    <location>
        <begin position="253"/>
        <end position="422"/>
    </location>
</feature>
<feature type="region of interest" description="Disordered" evidence="1">
    <location>
        <begin position="1"/>
        <end position="61"/>
    </location>
</feature>
<dbReference type="AlphaFoldDB" id="A0AA38S727"/>
<gene>
    <name evidence="2" type="ORF">NKR23_g590</name>
</gene>
<protein>
    <submittedName>
        <fullName evidence="2">Lipid acyl hydrolase</fullName>
    </submittedName>
</protein>
<feature type="compositionally biased region" description="Acidic residues" evidence="1">
    <location>
        <begin position="1"/>
        <end position="26"/>
    </location>
</feature>
<dbReference type="Proteomes" id="UP001174694">
    <property type="component" value="Unassembled WGS sequence"/>
</dbReference>
<sequence length="422" mass="47320">MSDSDDPIELPDEVEDDLFGDEEEAVASDAERAVSDNELASDREEVRYGGQDNEDEDGEQQVKTKVVMGVQMFRHQVPKPQDGLLRSLRVPKFLKFIPEEYKADEFEPTEWDIENAKSSNPKPVIRFRKNPKTGELQSNAIMYKWGDGSVTLEVGDEHYEIQSKSLAPPPDKPYSELQDTHYYAAAAHLSSNSLLTVGHITEQYTVRPNKDVEDDALARLQANLAAAARGSRPADADMLITITQDPELQKKQAEIAEKERMRAQRRRENAAARLDGGVAGRYSRGAGGLSIGDLETGRKAAGGRKRGQPGSARQKRRRPEYDSDDDLAPGSHRQEDYDLADDFIAPSDEEEEGEEGDEDEEEEELLDDEDEDEAPRHKRQKAAEPDEEDDAEADLDDVDAPALSHDHGRRARRHIIEDDDEE</sequence>
<proteinExistence type="predicted"/>
<keyword evidence="3" id="KW-1185">Reference proteome</keyword>
<name>A0AA38S727_9PEZI</name>